<dbReference type="GO" id="GO:0005737">
    <property type="term" value="C:cytoplasm"/>
    <property type="evidence" value="ECO:0007669"/>
    <property type="project" value="UniProtKB-ARBA"/>
</dbReference>
<feature type="compositionally biased region" description="Pro residues" evidence="7">
    <location>
        <begin position="635"/>
        <end position="646"/>
    </location>
</feature>
<evidence type="ECO:0000256" key="7">
    <source>
        <dbReference type="SAM" id="MobiDB-lite"/>
    </source>
</evidence>
<dbReference type="InterPro" id="IPR039350">
    <property type="entry name" value="Prospero_homeodomain"/>
</dbReference>
<dbReference type="GO" id="GO:0048598">
    <property type="term" value="P:embryonic morphogenesis"/>
    <property type="evidence" value="ECO:0007669"/>
    <property type="project" value="UniProtKB-ARBA"/>
</dbReference>
<dbReference type="SUPFAM" id="SSF46689">
    <property type="entry name" value="Homeodomain-like"/>
    <property type="match status" value="1"/>
</dbReference>
<dbReference type="GO" id="GO:0000978">
    <property type="term" value="F:RNA polymerase II cis-regulatory region sequence-specific DNA binding"/>
    <property type="evidence" value="ECO:0007669"/>
    <property type="project" value="TreeGrafter"/>
</dbReference>
<dbReference type="RefSeq" id="XP_032819619.1">
    <property type="nucleotide sequence ID" value="XM_032963728.1"/>
</dbReference>
<dbReference type="GO" id="GO:0048646">
    <property type="term" value="P:anatomical structure formation involved in morphogenesis"/>
    <property type="evidence" value="ECO:0007669"/>
    <property type="project" value="UniProtKB-ARBA"/>
</dbReference>
<evidence type="ECO:0000256" key="1">
    <source>
        <dbReference type="ARBA" id="ARBA00004123"/>
    </source>
</evidence>
<feature type="region of interest" description="Disordered" evidence="7">
    <location>
        <begin position="630"/>
        <end position="654"/>
    </location>
</feature>
<dbReference type="Proteomes" id="UP001318040">
    <property type="component" value="Chromosome 31"/>
</dbReference>
<comment type="subcellular location">
    <subcellularLocation>
        <location evidence="1">Nucleus</location>
    </subcellularLocation>
</comment>
<organism evidence="9 10">
    <name type="scientific">Petromyzon marinus</name>
    <name type="common">Sea lamprey</name>
    <dbReference type="NCBI Taxonomy" id="7757"/>
    <lineage>
        <taxon>Eukaryota</taxon>
        <taxon>Metazoa</taxon>
        <taxon>Chordata</taxon>
        <taxon>Craniata</taxon>
        <taxon>Vertebrata</taxon>
        <taxon>Cyclostomata</taxon>
        <taxon>Hyperoartia</taxon>
        <taxon>Petromyzontiformes</taxon>
        <taxon>Petromyzontidae</taxon>
        <taxon>Petromyzon</taxon>
    </lineage>
</organism>
<feature type="compositionally biased region" description="Acidic residues" evidence="7">
    <location>
        <begin position="332"/>
        <end position="348"/>
    </location>
</feature>
<feature type="region of interest" description="Disordered" evidence="7">
    <location>
        <begin position="42"/>
        <end position="61"/>
    </location>
</feature>
<feature type="region of interest" description="Disordered" evidence="7">
    <location>
        <begin position="224"/>
        <end position="297"/>
    </location>
</feature>
<evidence type="ECO:0000313" key="9">
    <source>
        <dbReference type="Proteomes" id="UP001318040"/>
    </source>
</evidence>
<keyword evidence="9" id="KW-1185">Reference proteome</keyword>
<dbReference type="FunFam" id="1.10.10.500:FF:000001">
    <property type="entry name" value="Prospero homeobox protein 1"/>
    <property type="match status" value="1"/>
</dbReference>
<keyword evidence="4" id="KW-0371">Homeobox</keyword>
<dbReference type="InterPro" id="IPR037131">
    <property type="entry name" value="Homeo_prospero_dom_sf"/>
</dbReference>
<feature type="domain" description="Prospero" evidence="8">
    <location>
        <begin position="758"/>
        <end position="916"/>
    </location>
</feature>
<dbReference type="PANTHER" id="PTHR12198:SF0">
    <property type="entry name" value="HOMEOBOX PROTEIN PROSPERO"/>
    <property type="match status" value="1"/>
</dbReference>
<dbReference type="GO" id="GO:0060042">
    <property type="term" value="P:retina morphogenesis in camera-type eye"/>
    <property type="evidence" value="ECO:0007669"/>
    <property type="project" value="UniProtKB-ARBA"/>
</dbReference>
<feature type="compositionally biased region" description="Low complexity" evidence="7">
    <location>
        <begin position="474"/>
        <end position="489"/>
    </location>
</feature>
<dbReference type="KEGG" id="pmrn:116947710"/>
<name>A0AAJ7X2Z8_PETMA</name>
<keyword evidence="6" id="KW-0539">Nucleus</keyword>
<feature type="compositionally biased region" description="Basic residues" evidence="7">
    <location>
        <begin position="675"/>
        <end position="689"/>
    </location>
</feature>
<dbReference type="GO" id="GO:0035295">
    <property type="term" value="P:tube development"/>
    <property type="evidence" value="ECO:0007669"/>
    <property type="project" value="UniProtKB-ARBA"/>
</dbReference>
<feature type="region of interest" description="Disordered" evidence="7">
    <location>
        <begin position="506"/>
        <end position="538"/>
    </location>
</feature>
<feature type="region of interest" description="Disordered" evidence="7">
    <location>
        <begin position="452"/>
        <end position="489"/>
    </location>
</feature>
<feature type="region of interest" description="Disordered" evidence="7">
    <location>
        <begin position="666"/>
        <end position="726"/>
    </location>
</feature>
<gene>
    <name evidence="10" type="primary">LOC116947710</name>
</gene>
<feature type="compositionally biased region" description="Pro residues" evidence="7">
    <location>
        <begin position="46"/>
        <end position="56"/>
    </location>
</feature>
<feature type="region of interest" description="Disordered" evidence="7">
    <location>
        <begin position="115"/>
        <end position="138"/>
    </location>
</feature>
<keyword evidence="2" id="KW-0805">Transcription regulation</keyword>
<dbReference type="PANTHER" id="PTHR12198">
    <property type="entry name" value="HOMEOBOX PROTEIN PROSPERO/PROX-1/CEH-26"/>
    <property type="match status" value="1"/>
</dbReference>
<evidence type="ECO:0000259" key="8">
    <source>
        <dbReference type="PROSITE" id="PS51818"/>
    </source>
</evidence>
<feature type="region of interest" description="Disordered" evidence="7">
    <location>
        <begin position="568"/>
        <end position="596"/>
    </location>
</feature>
<dbReference type="GO" id="GO:0031016">
    <property type="term" value="P:pancreas development"/>
    <property type="evidence" value="ECO:0007669"/>
    <property type="project" value="UniProtKB-ARBA"/>
</dbReference>
<feature type="compositionally biased region" description="Gly residues" evidence="7">
    <location>
        <begin position="115"/>
        <end position="137"/>
    </location>
</feature>
<feature type="region of interest" description="Disordered" evidence="7">
    <location>
        <begin position="390"/>
        <end position="414"/>
    </location>
</feature>
<evidence type="ECO:0000256" key="2">
    <source>
        <dbReference type="ARBA" id="ARBA00023015"/>
    </source>
</evidence>
<reference evidence="10" key="1">
    <citation type="submission" date="2025-08" db="UniProtKB">
        <authorList>
            <consortium name="RefSeq"/>
        </authorList>
    </citation>
    <scope>IDENTIFICATION</scope>
    <source>
        <tissue evidence="10">Sperm</tissue>
    </source>
</reference>
<dbReference type="PROSITE" id="PS51818">
    <property type="entry name" value="HOMEO_PROSPERO"/>
    <property type="match status" value="1"/>
</dbReference>
<feature type="region of interest" description="Disordered" evidence="7">
    <location>
        <begin position="327"/>
        <end position="356"/>
    </location>
</feature>
<dbReference type="AlphaFoldDB" id="A0AAJ7X2Z8"/>
<feature type="compositionally biased region" description="Low complexity" evidence="7">
    <location>
        <begin position="279"/>
        <end position="296"/>
    </location>
</feature>
<dbReference type="GO" id="GO:0001945">
    <property type="term" value="P:lymph vessel development"/>
    <property type="evidence" value="ECO:0007669"/>
    <property type="project" value="UniProtKB-ARBA"/>
</dbReference>
<evidence type="ECO:0000256" key="3">
    <source>
        <dbReference type="ARBA" id="ARBA00023125"/>
    </source>
</evidence>
<feature type="compositionally biased region" description="Polar residues" evidence="7">
    <location>
        <begin position="713"/>
        <end position="726"/>
    </location>
</feature>
<dbReference type="InterPro" id="IPR009057">
    <property type="entry name" value="Homeodomain-like_sf"/>
</dbReference>
<dbReference type="Pfam" id="PF05044">
    <property type="entry name" value="HPD"/>
    <property type="match status" value="1"/>
</dbReference>
<feature type="region of interest" description="Disordered" evidence="7">
    <location>
        <begin position="151"/>
        <end position="190"/>
    </location>
</feature>
<protein>
    <submittedName>
        <fullName evidence="10">Prospero homeobox protein 1-like</fullName>
    </submittedName>
</protein>
<dbReference type="GO" id="GO:0070365">
    <property type="term" value="P:hepatocyte differentiation"/>
    <property type="evidence" value="ECO:0007669"/>
    <property type="project" value="UniProtKB-ARBA"/>
</dbReference>
<dbReference type="InterPro" id="IPR023082">
    <property type="entry name" value="Homeo_prospero_dom"/>
</dbReference>
<dbReference type="GO" id="GO:0007417">
    <property type="term" value="P:central nervous system development"/>
    <property type="evidence" value="ECO:0007669"/>
    <property type="project" value="UniProtKB-ARBA"/>
</dbReference>
<evidence type="ECO:0000313" key="10">
    <source>
        <dbReference type="RefSeq" id="XP_032819619.1"/>
    </source>
</evidence>
<sequence length="918" mass="98848">MRGPARALPHPRRTKRRRLQLAAAATATAMMMMNAAVGDTAGASAPAPPAAAPLPPGAAERDVDAESSAVLRTLLRGDGRGGRHFHDDCSAYGAHLAHLKAAAAAAARRAVGAENGDGGNGGNGGGGDGGGGGGGGAAERRADVAFAGADDFARRPVPSSSPQPCASPSDRDRSPPAHGAQPPGAFVEPGSRAYDEKLHQVKRARVENIIRGISVSPGAALRDRDVAGAARQPPQEWEVGAGDVAGCGVSSMEQDEEEASGQLSPHDGQQRENKRKQRLPQQQQVQQQVEQAQQQQKLEERRRLKQQLEQLQKQLRHLQERFLQVYNHSSESDNEEEEEDNGDVDTSDEGVSSDVCESARRFSVDTTCHAGGQLNRTRTLVPVQGVVRESDRKGPGEAGKVNVPEGGAGGGRGWQLDDGKEFAETLKKKLTNSVSQVVDAVVHMFAPKQPAAGAGAGGGELAGPQSCAPLKTPVESSAAGPGAVAANGNEPSFLERRGLQRLGDAAPVAGARPGLPPPARAGSQRRAGDADDDDDDDVDQTEALSLVVRKLSPERPSTVVAYHHYQHQQQQHQQHRGERLPSPAIHHSGHGYPGASPLHHLPPGFPLHHHHHPGLSLPILAYTLAGGLDRVGPGAAPPPPQPPPPSFATSKLDSPPLELVEGLGRESHLGGGRLRGFHHHHQQHHHHHQQQQLQHHQQQQHHHHHQQQLLMSHGQNNAPSPALTTASGDALSLAMIKSECGEQSDSADVSPYSATTLQEGLTPSHLKKAKLMFFYSRYPSSNMLKIYFSDVKFNRCITSQLIKWFSNFREFYYIQVEKFARQAITEGVTNVDELRVTRDCELFRALNVHYNKANDFEVPVRFLEVSEITLREFFTAITAGKDTDPSWKKAIYKVICKMDSEVPDAFRLSGCSQDSLLQ</sequence>
<feature type="compositionally biased region" description="Low complexity" evidence="7">
    <location>
        <begin position="151"/>
        <end position="168"/>
    </location>
</feature>
<keyword evidence="3" id="KW-0238">DNA-binding</keyword>
<dbReference type="GO" id="GO:0070309">
    <property type="term" value="P:lens fiber cell morphogenesis"/>
    <property type="evidence" value="ECO:0007669"/>
    <property type="project" value="UniProtKB-ARBA"/>
</dbReference>
<dbReference type="Gene3D" id="1.10.10.500">
    <property type="entry name" value="Homeo-prospero domain"/>
    <property type="match status" value="1"/>
</dbReference>
<keyword evidence="5" id="KW-0804">Transcription</keyword>
<accession>A0AAJ7X2Z8</accession>
<evidence type="ECO:0000256" key="6">
    <source>
        <dbReference type="ARBA" id="ARBA00023242"/>
    </source>
</evidence>
<evidence type="ECO:0000256" key="4">
    <source>
        <dbReference type="ARBA" id="ARBA00023155"/>
    </source>
</evidence>
<dbReference type="GO" id="GO:0000981">
    <property type="term" value="F:DNA-binding transcription factor activity, RNA polymerase II-specific"/>
    <property type="evidence" value="ECO:0007669"/>
    <property type="project" value="TreeGrafter"/>
</dbReference>
<proteinExistence type="predicted"/>
<dbReference type="GO" id="GO:0005634">
    <property type="term" value="C:nucleus"/>
    <property type="evidence" value="ECO:0007669"/>
    <property type="project" value="UniProtKB-SubCell"/>
</dbReference>
<evidence type="ECO:0000256" key="5">
    <source>
        <dbReference type="ARBA" id="ARBA00023163"/>
    </source>
</evidence>